<gene>
    <name evidence="7" type="ORF">KME07_00445</name>
</gene>
<dbReference type="EC" id="5.1.99.5" evidence="3"/>
<dbReference type="PANTHER" id="PTHR28047">
    <property type="entry name" value="PROTEIN DCG1"/>
    <property type="match status" value="1"/>
</dbReference>
<evidence type="ECO:0000256" key="3">
    <source>
        <dbReference type="ARBA" id="ARBA00066406"/>
    </source>
</evidence>
<dbReference type="InterPro" id="IPR015942">
    <property type="entry name" value="Asp/Glu/hydantoin_racemase"/>
</dbReference>
<dbReference type="EMBL" id="JAHHHV010000002">
    <property type="protein sequence ID" value="MBW4463897.1"/>
    <property type="molecule type" value="Genomic_DNA"/>
</dbReference>
<dbReference type="Gene3D" id="3.40.50.12500">
    <property type="match status" value="1"/>
</dbReference>
<dbReference type="GO" id="GO:0047661">
    <property type="term" value="F:amino-acid racemase activity"/>
    <property type="evidence" value="ECO:0007669"/>
    <property type="project" value="InterPro"/>
</dbReference>
<reference evidence="7" key="1">
    <citation type="submission" date="2021-05" db="EMBL/GenBank/DDBJ databases">
        <authorList>
            <person name="Pietrasiak N."/>
            <person name="Ward R."/>
            <person name="Stajich J.E."/>
            <person name="Kurbessoian T."/>
        </authorList>
    </citation>
    <scope>NUCLEOTIDE SEQUENCE</scope>
    <source>
        <strain evidence="7">GSE-TBD4-15B</strain>
    </source>
</reference>
<comment type="similarity">
    <text evidence="1">Belongs to the HyuE racemase family.</text>
</comment>
<protein>
    <recommendedName>
        <fullName evidence="4">Hydantoin racemase</fullName>
        <ecNumber evidence="3">5.1.99.5</ecNumber>
    </recommendedName>
</protein>
<evidence type="ECO:0000256" key="2">
    <source>
        <dbReference type="ARBA" id="ARBA00051635"/>
    </source>
</evidence>
<name>A0A951P6I4_9CYAN</name>
<accession>A0A951P6I4</accession>
<evidence type="ECO:0000256" key="6">
    <source>
        <dbReference type="SAM" id="MobiDB-lite"/>
    </source>
</evidence>
<dbReference type="GO" id="GO:0036348">
    <property type="term" value="F:hydantoin racemase activity"/>
    <property type="evidence" value="ECO:0007669"/>
    <property type="project" value="UniProtKB-EC"/>
</dbReference>
<evidence type="ECO:0000313" key="8">
    <source>
        <dbReference type="Proteomes" id="UP000707356"/>
    </source>
</evidence>
<dbReference type="InterPro" id="IPR052186">
    <property type="entry name" value="Hydantoin_racemase-like"/>
</dbReference>
<sequence length="266" mass="28557">MRIQVINGNTYEPMTQGIDESAQAARAPQTTVITTQPKTGPQSIESYYDEYLAIPGILEQVVLGKDQFDAFVIACWGDPGVEAAREVTTKPVIGIAEASMYVANMLAARWGVVTTQHRALDMIEKTIAKTGFAQRCVSIRTTGIPVIETENARQQTLDALEIAGRLAMEQDRAEALCLGCAGMSRLDLELEQRLGIPIIDAVAAAVKLAEAIVGLHKQTSKALTYRLPELKPIPGFPDYMQPAALSGDRSADQAETTATAPAPTAS</sequence>
<dbReference type="PANTHER" id="PTHR28047:SF5">
    <property type="entry name" value="PROTEIN DCG1"/>
    <property type="match status" value="1"/>
</dbReference>
<comment type="catalytic activity">
    <reaction evidence="2">
        <text>a D-5-monosubstituted hydantoin = a L-5-monosubstituted hydantoin</text>
        <dbReference type="Rhea" id="RHEA:46624"/>
        <dbReference type="ChEBI" id="CHEBI:86339"/>
        <dbReference type="ChEBI" id="CHEBI:86340"/>
        <dbReference type="EC" id="5.1.99.5"/>
    </reaction>
</comment>
<dbReference type="AlphaFoldDB" id="A0A951P6I4"/>
<dbReference type="Proteomes" id="UP000707356">
    <property type="component" value="Unassembled WGS sequence"/>
</dbReference>
<proteinExistence type="inferred from homology"/>
<evidence type="ECO:0000313" key="7">
    <source>
        <dbReference type="EMBL" id="MBW4463897.1"/>
    </source>
</evidence>
<organism evidence="7 8">
    <name type="scientific">Pegethrix bostrychoides GSE-TBD4-15B</name>
    <dbReference type="NCBI Taxonomy" id="2839662"/>
    <lineage>
        <taxon>Bacteria</taxon>
        <taxon>Bacillati</taxon>
        <taxon>Cyanobacteriota</taxon>
        <taxon>Cyanophyceae</taxon>
        <taxon>Oculatellales</taxon>
        <taxon>Oculatellaceae</taxon>
        <taxon>Pegethrix</taxon>
    </lineage>
</organism>
<dbReference type="FunFam" id="3.40.50.12500:FF:000001">
    <property type="entry name" value="Putative hydantoin racemase"/>
    <property type="match status" value="1"/>
</dbReference>
<comment type="catalytic activity">
    <reaction evidence="5">
        <text>D-5-benzylhydantoin = L-5-benzylhydantoin</text>
        <dbReference type="Rhea" id="RHEA:83991"/>
        <dbReference type="ChEBI" id="CHEBI:176864"/>
        <dbReference type="ChEBI" id="CHEBI:233540"/>
    </reaction>
</comment>
<evidence type="ECO:0000256" key="4">
    <source>
        <dbReference type="ARBA" id="ARBA00067972"/>
    </source>
</evidence>
<reference evidence="7" key="2">
    <citation type="journal article" date="2022" name="Microbiol. Resour. Announc.">
        <title>Metagenome Sequencing to Explore Phylogenomics of Terrestrial Cyanobacteria.</title>
        <authorList>
            <person name="Ward R.D."/>
            <person name="Stajich J.E."/>
            <person name="Johansen J.R."/>
            <person name="Huntemann M."/>
            <person name="Clum A."/>
            <person name="Foster B."/>
            <person name="Foster B."/>
            <person name="Roux S."/>
            <person name="Palaniappan K."/>
            <person name="Varghese N."/>
            <person name="Mukherjee S."/>
            <person name="Reddy T.B.K."/>
            <person name="Daum C."/>
            <person name="Copeland A."/>
            <person name="Chen I.A."/>
            <person name="Ivanova N.N."/>
            <person name="Kyrpides N.C."/>
            <person name="Shapiro N."/>
            <person name="Eloe-Fadrosh E.A."/>
            <person name="Pietrasiak N."/>
        </authorList>
    </citation>
    <scope>NUCLEOTIDE SEQUENCE</scope>
    <source>
        <strain evidence="7">GSE-TBD4-15B</strain>
    </source>
</reference>
<feature type="compositionally biased region" description="Low complexity" evidence="6">
    <location>
        <begin position="256"/>
        <end position="266"/>
    </location>
</feature>
<dbReference type="Pfam" id="PF01177">
    <property type="entry name" value="Asp_Glu_race"/>
    <property type="match status" value="1"/>
</dbReference>
<evidence type="ECO:0000256" key="5">
    <source>
        <dbReference type="ARBA" id="ARBA00093199"/>
    </source>
</evidence>
<feature type="region of interest" description="Disordered" evidence="6">
    <location>
        <begin position="241"/>
        <end position="266"/>
    </location>
</feature>
<dbReference type="InterPro" id="IPR053714">
    <property type="entry name" value="Iso_Racemase_Enz_sf"/>
</dbReference>
<evidence type="ECO:0000256" key="1">
    <source>
        <dbReference type="ARBA" id="ARBA00038414"/>
    </source>
</evidence>
<comment type="caution">
    <text evidence="7">The sequence shown here is derived from an EMBL/GenBank/DDBJ whole genome shotgun (WGS) entry which is preliminary data.</text>
</comment>